<dbReference type="CDD" id="cd02850">
    <property type="entry name" value="E_set_Cellulase_N"/>
    <property type="match status" value="1"/>
</dbReference>
<evidence type="ECO:0000259" key="9">
    <source>
        <dbReference type="Pfam" id="PF02927"/>
    </source>
</evidence>
<feature type="domain" description="Cellulase Ig-like" evidence="9">
    <location>
        <begin position="8"/>
        <end position="80"/>
    </location>
</feature>
<dbReference type="GO" id="GO:0008810">
    <property type="term" value="F:cellulase activity"/>
    <property type="evidence" value="ECO:0007669"/>
    <property type="project" value="UniProtKB-EC"/>
</dbReference>
<gene>
    <name evidence="10" type="ORF">FPZ44_06380</name>
</gene>
<keyword evidence="4 6" id="KW-0326">Glycosidase</keyword>
<dbReference type="InterPro" id="IPR033126">
    <property type="entry name" value="Glyco_hydro_9_Asp/Glu_AS"/>
</dbReference>
<dbReference type="Gene3D" id="1.50.10.10">
    <property type="match status" value="1"/>
</dbReference>
<dbReference type="Pfam" id="PF02927">
    <property type="entry name" value="CelD_N"/>
    <property type="match status" value="1"/>
</dbReference>
<dbReference type="RefSeq" id="WP_144988429.1">
    <property type="nucleotide sequence ID" value="NZ_VNJK01000001.1"/>
</dbReference>
<comment type="catalytic activity">
    <reaction evidence="7">
        <text>Endohydrolysis of (1-&gt;4)-beta-D-glucosidic linkages in cellulose, lichenin and cereal beta-D-glucans.</text>
        <dbReference type="EC" id="3.2.1.4"/>
    </reaction>
</comment>
<name>A0A559IYP7_9BACL</name>
<evidence type="ECO:0000256" key="7">
    <source>
        <dbReference type="RuleBase" id="RU361166"/>
    </source>
</evidence>
<dbReference type="SUPFAM" id="SSF48208">
    <property type="entry name" value="Six-hairpin glycosidases"/>
    <property type="match status" value="1"/>
</dbReference>
<evidence type="ECO:0000259" key="8">
    <source>
        <dbReference type="Pfam" id="PF00759"/>
    </source>
</evidence>
<keyword evidence="5 6" id="KW-0624">Polysaccharide degradation</keyword>
<organism evidence="10 11">
    <name type="scientific">Paenibacillus agilis</name>
    <dbReference type="NCBI Taxonomy" id="3020863"/>
    <lineage>
        <taxon>Bacteria</taxon>
        <taxon>Bacillati</taxon>
        <taxon>Bacillota</taxon>
        <taxon>Bacilli</taxon>
        <taxon>Bacillales</taxon>
        <taxon>Paenibacillaceae</taxon>
        <taxon>Paenibacillus</taxon>
    </lineage>
</organism>
<sequence length="542" mass="60859">MTRSTMRGITVNQIGYPLYSNKHAVFTKEGTFQVIEEGSGEIVFTGQTGPLKNDDASGHMVAFGDFSAVNDVGRFYIRHEMDSVTSATFSILQRPYTELHHGLLKAFYYFRCGQELTPEFAGPWHHSACHLAKGFVYDNHKQLLDCSGGWHDAGDYGKYVVPGAKAVADLLLAYELYPSAFNRPTPIPETDGIIPDVLHECRWELDWMFKMQDPSGGVFHKLTTHQFPPLSTLPEHDLEPLVFSPISSTATGCFAAVMAKAARIYQPFDADFAHKCKQAAVLSWGWLVNNPDVIAFHNPPDIATGDYSDQQDIDDRYWAACELYGTTHDPIYHHALLTIHKEPFHKFGLCWSNIGGYGSLAYLLSNSTQTDLELYEQLLSDLRKEADYMLWKSTTDGHGISLLKDEYIWGSNKVVMNNAMLLLIAYRFFKDKRYEAAALNHVHYLLGRNSLDLSFVTGFGDHSVQHPHYRPSIADDINSPVPGLVSGGPNAGLHDDISKKRLQGLPPAQCFIDHEDSYATNEVAVYWNSPALFVLSHWEQQQ</sequence>
<reference evidence="10 11" key="1">
    <citation type="submission" date="2019-07" db="EMBL/GenBank/DDBJ databases">
        <authorList>
            <person name="Kim J."/>
        </authorList>
    </citation>
    <scope>NUCLEOTIDE SEQUENCE [LARGE SCALE GENOMIC DNA]</scope>
    <source>
        <strain evidence="10 11">N4</strain>
    </source>
</reference>
<dbReference type="InterPro" id="IPR012341">
    <property type="entry name" value="6hp_glycosidase-like_sf"/>
</dbReference>
<dbReference type="InterPro" id="IPR001701">
    <property type="entry name" value="Glyco_hydro_9"/>
</dbReference>
<dbReference type="EMBL" id="VNJK01000001">
    <property type="protein sequence ID" value="TVX92707.1"/>
    <property type="molecule type" value="Genomic_DNA"/>
</dbReference>
<dbReference type="OrthoDB" id="9758662at2"/>
<dbReference type="Gene3D" id="2.60.40.10">
    <property type="entry name" value="Immunoglobulins"/>
    <property type="match status" value="1"/>
</dbReference>
<feature type="active site" evidence="6">
    <location>
        <position position="522"/>
    </location>
</feature>
<evidence type="ECO:0000256" key="5">
    <source>
        <dbReference type="ARBA" id="ARBA00023326"/>
    </source>
</evidence>
<keyword evidence="7" id="KW-0136">Cellulose degradation</keyword>
<evidence type="ECO:0000256" key="3">
    <source>
        <dbReference type="ARBA" id="ARBA00023277"/>
    </source>
</evidence>
<keyword evidence="2 6" id="KW-0378">Hydrolase</keyword>
<protein>
    <recommendedName>
        <fullName evidence="7">Endoglucanase</fullName>
        <ecNumber evidence="7">3.2.1.4</ecNumber>
    </recommendedName>
</protein>
<dbReference type="InterPro" id="IPR014756">
    <property type="entry name" value="Ig_E-set"/>
</dbReference>
<dbReference type="PANTHER" id="PTHR22298">
    <property type="entry name" value="ENDO-1,4-BETA-GLUCANASE"/>
    <property type="match status" value="1"/>
</dbReference>
<feature type="active site" evidence="6">
    <location>
        <position position="513"/>
    </location>
</feature>
<dbReference type="PROSITE" id="PS00698">
    <property type="entry name" value="GH9_3"/>
    <property type="match status" value="1"/>
</dbReference>
<feature type="domain" description="Glycoside hydrolase family 9" evidence="8">
    <location>
        <begin position="96"/>
        <end position="535"/>
    </location>
</feature>
<dbReference type="Pfam" id="PF00759">
    <property type="entry name" value="Glyco_hydro_9"/>
    <property type="match status" value="1"/>
</dbReference>
<evidence type="ECO:0000256" key="4">
    <source>
        <dbReference type="ARBA" id="ARBA00023295"/>
    </source>
</evidence>
<evidence type="ECO:0000256" key="1">
    <source>
        <dbReference type="ARBA" id="ARBA00007072"/>
    </source>
</evidence>
<accession>A0A559IYP7</accession>
<dbReference type="Proteomes" id="UP000318102">
    <property type="component" value="Unassembled WGS sequence"/>
</dbReference>
<evidence type="ECO:0000256" key="6">
    <source>
        <dbReference type="PROSITE-ProRule" id="PRU10060"/>
    </source>
</evidence>
<proteinExistence type="inferred from homology"/>
<dbReference type="InterPro" id="IPR008928">
    <property type="entry name" value="6-hairpin_glycosidase_sf"/>
</dbReference>
<comment type="similarity">
    <text evidence="1 6 7">Belongs to the glycosyl hydrolase 9 (cellulase E) family.</text>
</comment>
<dbReference type="SUPFAM" id="SSF81296">
    <property type="entry name" value="E set domains"/>
    <property type="match status" value="1"/>
</dbReference>
<evidence type="ECO:0000313" key="11">
    <source>
        <dbReference type="Proteomes" id="UP000318102"/>
    </source>
</evidence>
<dbReference type="InterPro" id="IPR013783">
    <property type="entry name" value="Ig-like_fold"/>
</dbReference>
<evidence type="ECO:0000256" key="2">
    <source>
        <dbReference type="ARBA" id="ARBA00022801"/>
    </source>
</evidence>
<dbReference type="InterPro" id="IPR004197">
    <property type="entry name" value="Cellulase_Ig-like"/>
</dbReference>
<dbReference type="EC" id="3.2.1.4" evidence="7"/>
<keyword evidence="3 6" id="KW-0119">Carbohydrate metabolism</keyword>
<dbReference type="AlphaFoldDB" id="A0A559IYP7"/>
<keyword evidence="11" id="KW-1185">Reference proteome</keyword>
<dbReference type="GO" id="GO:0030245">
    <property type="term" value="P:cellulose catabolic process"/>
    <property type="evidence" value="ECO:0007669"/>
    <property type="project" value="UniProtKB-KW"/>
</dbReference>
<comment type="caution">
    <text evidence="10">The sequence shown here is derived from an EMBL/GenBank/DDBJ whole genome shotgun (WGS) entry which is preliminary data.</text>
</comment>
<evidence type="ECO:0000313" key="10">
    <source>
        <dbReference type="EMBL" id="TVX92707.1"/>
    </source>
</evidence>